<name>A0A1I7GZD1_9FIRM</name>
<dbReference type="OrthoDB" id="9761531at2"/>
<dbReference type="InterPro" id="IPR004477">
    <property type="entry name" value="ComEC_N"/>
</dbReference>
<feature type="transmembrane region" description="Helical" evidence="6">
    <location>
        <begin position="387"/>
        <end position="410"/>
    </location>
</feature>
<protein>
    <submittedName>
        <fullName evidence="8">DNA internalization-related competence protein ComEC/Rec2</fullName>
    </submittedName>
</protein>
<dbReference type="SMART" id="SM00849">
    <property type="entry name" value="Lactamase_B"/>
    <property type="match status" value="1"/>
</dbReference>
<feature type="transmembrane region" description="Helical" evidence="6">
    <location>
        <begin position="49"/>
        <end position="70"/>
    </location>
</feature>
<feature type="transmembrane region" description="Helical" evidence="6">
    <location>
        <begin position="359"/>
        <end position="375"/>
    </location>
</feature>
<keyword evidence="5 6" id="KW-0472">Membrane</keyword>
<feature type="transmembrane region" description="Helical" evidence="6">
    <location>
        <begin position="416"/>
        <end position="438"/>
    </location>
</feature>
<dbReference type="CDD" id="cd07731">
    <property type="entry name" value="ComA-like_MBL-fold"/>
    <property type="match status" value="1"/>
</dbReference>
<evidence type="ECO:0000313" key="9">
    <source>
        <dbReference type="Proteomes" id="UP000198817"/>
    </source>
</evidence>
<organism evidence="8 9">
    <name type="scientific">Eubacterium pyruvativorans</name>
    <dbReference type="NCBI Taxonomy" id="155865"/>
    <lineage>
        <taxon>Bacteria</taxon>
        <taxon>Bacillati</taxon>
        <taxon>Bacillota</taxon>
        <taxon>Clostridia</taxon>
        <taxon>Eubacteriales</taxon>
        <taxon>Eubacteriaceae</taxon>
        <taxon>Eubacterium</taxon>
    </lineage>
</organism>
<dbReference type="GO" id="GO:0030420">
    <property type="term" value="P:establishment of competence for transformation"/>
    <property type="evidence" value="ECO:0007669"/>
    <property type="project" value="InterPro"/>
</dbReference>
<feature type="transmembrane region" description="Helical" evidence="6">
    <location>
        <begin position="487"/>
        <end position="510"/>
    </location>
</feature>
<evidence type="ECO:0000256" key="1">
    <source>
        <dbReference type="ARBA" id="ARBA00004651"/>
    </source>
</evidence>
<dbReference type="SUPFAM" id="SSF56281">
    <property type="entry name" value="Metallo-hydrolase/oxidoreductase"/>
    <property type="match status" value="1"/>
</dbReference>
<gene>
    <name evidence="8" type="ORF">SAMN05216508_11041</name>
</gene>
<feature type="transmembrane region" description="Helical" evidence="6">
    <location>
        <begin position="291"/>
        <end position="322"/>
    </location>
</feature>
<dbReference type="InterPro" id="IPR001279">
    <property type="entry name" value="Metallo-B-lactamas"/>
</dbReference>
<dbReference type="InterPro" id="IPR036866">
    <property type="entry name" value="RibonucZ/Hydroxyglut_hydro"/>
</dbReference>
<dbReference type="InterPro" id="IPR052159">
    <property type="entry name" value="Competence_DNA_uptake"/>
</dbReference>
<reference evidence="8 9" key="1">
    <citation type="submission" date="2016-10" db="EMBL/GenBank/DDBJ databases">
        <authorList>
            <person name="de Groot N.N."/>
        </authorList>
    </citation>
    <scope>NUCLEOTIDE SEQUENCE [LARGE SCALE GENOMIC DNA]</scope>
    <source>
        <strain evidence="8 9">KHGC13</strain>
    </source>
</reference>
<feature type="domain" description="Metallo-beta-lactamase" evidence="7">
    <location>
        <begin position="552"/>
        <end position="730"/>
    </location>
</feature>
<evidence type="ECO:0000256" key="2">
    <source>
        <dbReference type="ARBA" id="ARBA00022475"/>
    </source>
</evidence>
<evidence type="ECO:0000256" key="6">
    <source>
        <dbReference type="SAM" id="Phobius"/>
    </source>
</evidence>
<dbReference type="STRING" id="155865.SAMN05216515_11111"/>
<dbReference type="GO" id="GO:0005886">
    <property type="term" value="C:plasma membrane"/>
    <property type="evidence" value="ECO:0007669"/>
    <property type="project" value="UniProtKB-SubCell"/>
</dbReference>
<keyword evidence="4 6" id="KW-1133">Transmembrane helix</keyword>
<evidence type="ECO:0000259" key="7">
    <source>
        <dbReference type="SMART" id="SM00849"/>
    </source>
</evidence>
<dbReference type="Proteomes" id="UP000198817">
    <property type="component" value="Unassembled WGS sequence"/>
</dbReference>
<proteinExistence type="predicted"/>
<comment type="subcellular location">
    <subcellularLocation>
        <location evidence="1">Cell membrane</location>
        <topology evidence="1">Multi-pass membrane protein</topology>
    </subcellularLocation>
</comment>
<feature type="transmembrane region" description="Helical" evidence="6">
    <location>
        <begin position="517"/>
        <end position="537"/>
    </location>
</feature>
<dbReference type="RefSeq" id="WP_090471108.1">
    <property type="nucleotide sequence ID" value="NZ_FOWF01000011.1"/>
</dbReference>
<keyword evidence="3 6" id="KW-0812">Transmembrane</keyword>
<keyword evidence="2" id="KW-1003">Cell membrane</keyword>
<evidence type="ECO:0000256" key="5">
    <source>
        <dbReference type="ARBA" id="ARBA00023136"/>
    </source>
</evidence>
<dbReference type="Pfam" id="PF13567">
    <property type="entry name" value="DUF4131"/>
    <property type="match status" value="1"/>
</dbReference>
<evidence type="ECO:0000256" key="4">
    <source>
        <dbReference type="ARBA" id="ARBA00022989"/>
    </source>
</evidence>
<dbReference type="EMBL" id="FPBT01000010">
    <property type="protein sequence ID" value="SFU53821.1"/>
    <property type="molecule type" value="Genomic_DNA"/>
</dbReference>
<dbReference type="NCBIfam" id="TIGR00361">
    <property type="entry name" value="ComEC_Rec2"/>
    <property type="match status" value="1"/>
</dbReference>
<dbReference type="InterPro" id="IPR004797">
    <property type="entry name" value="Competence_ComEC/Rec2"/>
</dbReference>
<dbReference type="NCBIfam" id="TIGR00360">
    <property type="entry name" value="ComEC_N-term"/>
    <property type="match status" value="1"/>
</dbReference>
<dbReference type="Pfam" id="PF03772">
    <property type="entry name" value="Competence"/>
    <property type="match status" value="1"/>
</dbReference>
<dbReference type="Pfam" id="PF00753">
    <property type="entry name" value="Lactamase_B"/>
    <property type="match status" value="1"/>
</dbReference>
<evidence type="ECO:0000313" key="8">
    <source>
        <dbReference type="EMBL" id="SFU53821.1"/>
    </source>
</evidence>
<dbReference type="Gene3D" id="3.60.15.10">
    <property type="entry name" value="Ribonuclease Z/Hydroxyacylglutathione hydrolase-like"/>
    <property type="match status" value="1"/>
</dbReference>
<dbReference type="PANTHER" id="PTHR30619">
    <property type="entry name" value="DNA INTERNALIZATION/COMPETENCE PROTEIN COMEC/REC2"/>
    <property type="match status" value="1"/>
</dbReference>
<dbReference type="InterPro" id="IPR025405">
    <property type="entry name" value="DUF4131"/>
</dbReference>
<keyword evidence="9" id="KW-1185">Reference proteome</keyword>
<dbReference type="AlphaFoldDB" id="A0A1I7GZD1"/>
<evidence type="ECO:0000256" key="3">
    <source>
        <dbReference type="ARBA" id="ARBA00022692"/>
    </source>
</evidence>
<dbReference type="InterPro" id="IPR035681">
    <property type="entry name" value="ComA-like_MBL"/>
</dbReference>
<sequence>MRRKLTILVLSMEAGVVLMYMNGRLASFCLLLLAAGCMAGSGRFRRDFRIPQGMMMGVCLAFLAGALLLYGQRNSFLTGRTLDSPSGRMYTGTVLGTEAGRNGSFRLLVRIEQWDLGTMDRPDGVHPVHRTGLYPADRAVLTCRDPGSREWTGRRIRFWTVLEEPETSGNPRCFDYRNYLRTRGISHTGRVRSFRQVKNQQQRILPGIWFRAERHILVFRERFLLSLKCPEEVRQLIRGALFGDTKGMDEDLMQDFRNNGTAHVLAVSGLHIGILYDVYRRLWKRGRKRGLTAVFIMILLLYGTLTLWAVSVTRAVLLVFLVMLGDRMERRYDLLTALSLVSAVLVIRCPWVLLGTSFQMSFLAVLSICMYAPVLERRLPRSVGAALAVQIGMIPYTAYTFNVIPVAGILWNIPVIWLLGILVPAGLSVLAVSAAVTLFGGIQTLVSAGVLLRISSLPLISLSDLMIRMNRILSAGGLFTREVVSPPLWVILLFYLGSFFAVSESGFLLVSRKRWRVLAGGIAALLLFTGWTAAWSASPFDHTDIIMVDVGQGDCLAVRSRGRCVLFDGGGKQGYDVGRKVLRPFLLKNGEAKVDLACATHLHTDHYLGLKQLQECYPVRRMMIRGKAGDRIRISEDAWAEVLWPERQEPSSEDENRNSLIFKIHVKGVTVLVTGDVGFPGEEEMMAKYRGTDRLRCDILKAGHHGSRFSTSDAFLDAVHPRLVLIGVGKNNGYGHPSPETLKRLDRHHIPYFRTDRDGAVGIKTGPAGSIRVFVNRREGA</sequence>
<dbReference type="PANTHER" id="PTHR30619:SF1">
    <property type="entry name" value="RECOMBINATION PROTEIN 2"/>
    <property type="match status" value="1"/>
</dbReference>
<accession>A0A1I7GZD1</accession>